<dbReference type="InterPro" id="IPR027417">
    <property type="entry name" value="P-loop_NTPase"/>
</dbReference>
<comment type="caution">
    <text evidence="1">The sequence shown here is derived from an EMBL/GenBank/DDBJ whole genome shotgun (WGS) entry which is preliminary data.</text>
</comment>
<dbReference type="SUPFAM" id="SSF51294">
    <property type="entry name" value="Hedgehog/intein (Hint) domain"/>
    <property type="match status" value="1"/>
</dbReference>
<dbReference type="AlphaFoldDB" id="A0A0F9H600"/>
<accession>A0A0F9H600</accession>
<dbReference type="GO" id="GO:0016539">
    <property type="term" value="P:intein-mediated protein splicing"/>
    <property type="evidence" value="ECO:0007669"/>
    <property type="project" value="InterPro"/>
</dbReference>
<gene>
    <name evidence="1" type="ORF">LCGC14_1743300</name>
</gene>
<evidence type="ECO:0000313" key="1">
    <source>
        <dbReference type="EMBL" id="KKM06509.1"/>
    </source>
</evidence>
<dbReference type="Gene3D" id="3.40.50.300">
    <property type="entry name" value="P-loop containing nucleotide triphosphate hydrolases"/>
    <property type="match status" value="1"/>
</dbReference>
<proteinExistence type="predicted"/>
<dbReference type="InterPro" id="IPR006141">
    <property type="entry name" value="Intein_N"/>
</dbReference>
<name>A0A0F9H600_9ZZZZ</name>
<feature type="non-terminal residue" evidence="1">
    <location>
        <position position="263"/>
    </location>
</feature>
<dbReference type="PROSITE" id="PS50817">
    <property type="entry name" value="INTEIN_N_TER"/>
    <property type="match status" value="1"/>
</dbReference>
<dbReference type="InterPro" id="IPR036844">
    <property type="entry name" value="Hint_dom_sf"/>
</dbReference>
<protein>
    <submittedName>
        <fullName evidence="1">Uncharacterized protein</fullName>
    </submittedName>
</protein>
<organism evidence="1">
    <name type="scientific">marine sediment metagenome</name>
    <dbReference type="NCBI Taxonomy" id="412755"/>
    <lineage>
        <taxon>unclassified sequences</taxon>
        <taxon>metagenomes</taxon>
        <taxon>ecological metagenomes</taxon>
    </lineage>
</organism>
<reference evidence="1" key="1">
    <citation type="journal article" date="2015" name="Nature">
        <title>Complex archaea that bridge the gap between prokaryotes and eukaryotes.</title>
        <authorList>
            <person name="Spang A."/>
            <person name="Saw J.H."/>
            <person name="Jorgensen S.L."/>
            <person name="Zaremba-Niedzwiedzka K."/>
            <person name="Martijn J."/>
            <person name="Lind A.E."/>
            <person name="van Eijk R."/>
            <person name="Schleper C."/>
            <person name="Guy L."/>
            <person name="Ettema T.J."/>
        </authorList>
    </citation>
    <scope>NUCLEOTIDE SEQUENCE</scope>
</reference>
<dbReference type="EMBL" id="LAZR01015978">
    <property type="protein sequence ID" value="KKM06509.1"/>
    <property type="molecule type" value="Genomic_DNA"/>
</dbReference>
<dbReference type="Gene3D" id="2.170.16.10">
    <property type="entry name" value="Hedgehog/Intein (Hint) domain"/>
    <property type="match status" value="1"/>
</dbReference>
<sequence length="263" mass="30250">MNIIPKKSDPVDWIEKHFYVSEPVDILTGRILPPGPIRLSESQKKIIREALRRNEEGNFIYGTILYSCPKKSGKTALATAVVIYLAMEVCFMDSIYLLANDGKQAEDRMLGALKDCIDLNKRLGGPLAHLTYTLSKIRVPNGTVIEALPCDPSGEAGSEPRFTFWSELWGFSSAYKHKERLWCFDDETEILTRTGWKFHDELEDDDEYLTYNRDTKKQEWQYAESIFSDYYDGEMYRCESRDVDILVTPGHKFYGNIGYRGHG</sequence>